<feature type="transmembrane region" description="Helical" evidence="1">
    <location>
        <begin position="44"/>
        <end position="65"/>
    </location>
</feature>
<dbReference type="AlphaFoldDB" id="A0A841YSW4"/>
<evidence type="ECO:0000256" key="1">
    <source>
        <dbReference type="SAM" id="Phobius"/>
    </source>
</evidence>
<feature type="transmembrane region" description="Helical" evidence="1">
    <location>
        <begin position="6"/>
        <end position="23"/>
    </location>
</feature>
<name>A0A841YSW4_9LIST</name>
<keyword evidence="1" id="KW-0472">Membrane</keyword>
<gene>
    <name evidence="2" type="ORF">HB850_01220</name>
</gene>
<dbReference type="EMBL" id="JAARQN010000001">
    <property type="protein sequence ID" value="MBC1456355.1"/>
    <property type="molecule type" value="Genomic_DNA"/>
</dbReference>
<organism evidence="2 3">
    <name type="scientific">Listeria newyorkensis</name>
    <dbReference type="NCBI Taxonomy" id="1497681"/>
    <lineage>
        <taxon>Bacteria</taxon>
        <taxon>Bacillati</taxon>
        <taxon>Bacillota</taxon>
        <taxon>Bacilli</taxon>
        <taxon>Bacillales</taxon>
        <taxon>Listeriaceae</taxon>
        <taxon>Listeria</taxon>
    </lineage>
</organism>
<evidence type="ECO:0000313" key="2">
    <source>
        <dbReference type="EMBL" id="MBC1456355.1"/>
    </source>
</evidence>
<evidence type="ECO:0000313" key="3">
    <source>
        <dbReference type="Proteomes" id="UP000569903"/>
    </source>
</evidence>
<sequence>MDNQVFFIGSIIVFFIGAGCLSLSKIVYRMRAVMNKPAWGGSTLPLLFLGIPLTAVGIGLIYLFYPFQ</sequence>
<dbReference type="Proteomes" id="UP000569903">
    <property type="component" value="Unassembled WGS sequence"/>
</dbReference>
<keyword evidence="1" id="KW-0812">Transmembrane</keyword>
<keyword evidence="1" id="KW-1133">Transmembrane helix</keyword>
<proteinExistence type="predicted"/>
<comment type="caution">
    <text evidence="2">The sequence shown here is derived from an EMBL/GenBank/DDBJ whole genome shotgun (WGS) entry which is preliminary data.</text>
</comment>
<accession>A0A841YSW4</accession>
<protein>
    <submittedName>
        <fullName evidence="2">Uncharacterized protein</fullName>
    </submittedName>
</protein>
<dbReference type="RefSeq" id="WP_185387894.1">
    <property type="nucleotide sequence ID" value="NZ_JAARQN010000001.1"/>
</dbReference>
<reference evidence="2 3" key="1">
    <citation type="submission" date="2020-03" db="EMBL/GenBank/DDBJ databases">
        <title>Soil Listeria distribution.</title>
        <authorList>
            <person name="Liao J."/>
            <person name="Wiedmann M."/>
        </authorList>
    </citation>
    <scope>NUCLEOTIDE SEQUENCE [LARGE SCALE GENOMIC DNA]</scope>
    <source>
        <strain evidence="2 3">FSL L7-1614</strain>
    </source>
</reference>